<proteinExistence type="predicted"/>
<evidence type="ECO:0000313" key="3">
    <source>
        <dbReference type="Proteomes" id="UP000295151"/>
    </source>
</evidence>
<name>A0A4R7T5G5_9ACTN</name>
<evidence type="ECO:0000256" key="1">
    <source>
        <dbReference type="SAM" id="MobiDB-lite"/>
    </source>
</evidence>
<gene>
    <name evidence="2" type="ORF">EV138_0618</name>
</gene>
<comment type="caution">
    <text evidence="2">The sequence shown here is derived from an EMBL/GenBank/DDBJ whole genome shotgun (WGS) entry which is preliminary data.</text>
</comment>
<dbReference type="AlphaFoldDB" id="A0A4R7T5G5"/>
<protein>
    <submittedName>
        <fullName evidence="2">Uncharacterized protein</fullName>
    </submittedName>
</protein>
<reference evidence="2 3" key="1">
    <citation type="submission" date="2019-03" db="EMBL/GenBank/DDBJ databases">
        <title>Genomic Encyclopedia of Type Strains, Phase III (KMG-III): the genomes of soil and plant-associated and newly described type strains.</title>
        <authorList>
            <person name="Whitman W."/>
        </authorList>
    </citation>
    <scope>NUCLEOTIDE SEQUENCE [LARGE SCALE GENOMIC DNA]</scope>
    <source>
        <strain evidence="2 3">VKM Ac-2575</strain>
    </source>
</reference>
<dbReference type="EMBL" id="SOCE01000001">
    <property type="protein sequence ID" value="TDU87101.1"/>
    <property type="molecule type" value="Genomic_DNA"/>
</dbReference>
<feature type="region of interest" description="Disordered" evidence="1">
    <location>
        <begin position="136"/>
        <end position="160"/>
    </location>
</feature>
<feature type="compositionally biased region" description="Pro residues" evidence="1">
    <location>
        <begin position="137"/>
        <end position="149"/>
    </location>
</feature>
<dbReference type="Proteomes" id="UP000295151">
    <property type="component" value="Unassembled WGS sequence"/>
</dbReference>
<keyword evidence="3" id="KW-1185">Reference proteome</keyword>
<evidence type="ECO:0000313" key="2">
    <source>
        <dbReference type="EMBL" id="TDU87101.1"/>
    </source>
</evidence>
<sequence>MASLIDDIGASAALISHALQSSGYQADFSAQSLWSIDRFFDDNSDHGQPTPGGLLATDLGSRIFALGAYVGEVIRRNAGGAWQANDEDPQNEINVELILADGTTIWPVQRVMKRYQNGPEDSIAIYATALGLNVGPAPQPVQPQNPPQPAKKRRFFDRWR</sequence>
<organism evidence="2 3">
    <name type="scientific">Kribbella voronezhensis</name>
    <dbReference type="NCBI Taxonomy" id="2512212"/>
    <lineage>
        <taxon>Bacteria</taxon>
        <taxon>Bacillati</taxon>
        <taxon>Actinomycetota</taxon>
        <taxon>Actinomycetes</taxon>
        <taxon>Propionibacteriales</taxon>
        <taxon>Kribbellaceae</taxon>
        <taxon>Kribbella</taxon>
    </lineage>
</organism>
<dbReference type="RefSeq" id="WP_133976926.1">
    <property type="nucleotide sequence ID" value="NZ_SOCE01000001.1"/>
</dbReference>
<accession>A0A4R7T5G5</accession>
<feature type="compositionally biased region" description="Basic residues" evidence="1">
    <location>
        <begin position="150"/>
        <end position="160"/>
    </location>
</feature>
<dbReference type="OrthoDB" id="2381482at2"/>